<gene>
    <name evidence="2" type="ORF">GEV33_008309</name>
</gene>
<organism evidence="2 3">
    <name type="scientific">Tenebrio molitor</name>
    <name type="common">Yellow mealworm beetle</name>
    <dbReference type="NCBI Taxonomy" id="7067"/>
    <lineage>
        <taxon>Eukaryota</taxon>
        <taxon>Metazoa</taxon>
        <taxon>Ecdysozoa</taxon>
        <taxon>Arthropoda</taxon>
        <taxon>Hexapoda</taxon>
        <taxon>Insecta</taxon>
        <taxon>Pterygota</taxon>
        <taxon>Neoptera</taxon>
        <taxon>Endopterygota</taxon>
        <taxon>Coleoptera</taxon>
        <taxon>Polyphaga</taxon>
        <taxon>Cucujiformia</taxon>
        <taxon>Tenebrionidae</taxon>
        <taxon>Tenebrio</taxon>
    </lineage>
</organism>
<comment type="caution">
    <text evidence="2">The sequence shown here is derived from an EMBL/GenBank/DDBJ whole genome shotgun (WGS) entry which is preliminary data.</text>
</comment>
<proteinExistence type="predicted"/>
<accession>A0A8J6HI24</accession>
<evidence type="ECO:0000313" key="2">
    <source>
        <dbReference type="EMBL" id="KAH0814481.1"/>
    </source>
</evidence>
<reference evidence="2" key="1">
    <citation type="journal article" date="2020" name="J Insects Food Feed">
        <title>The yellow mealworm (Tenebrio molitor) genome: a resource for the emerging insects as food and feed industry.</title>
        <authorList>
            <person name="Eriksson T."/>
            <person name="Andere A."/>
            <person name="Kelstrup H."/>
            <person name="Emery V."/>
            <person name="Picard C."/>
        </authorList>
    </citation>
    <scope>NUCLEOTIDE SEQUENCE</scope>
    <source>
        <strain evidence="2">Stoneville</strain>
        <tissue evidence="2">Whole head</tissue>
    </source>
</reference>
<name>A0A8J6HI24_TENMO</name>
<evidence type="ECO:0000313" key="3">
    <source>
        <dbReference type="Proteomes" id="UP000719412"/>
    </source>
</evidence>
<dbReference type="AlphaFoldDB" id="A0A8J6HI24"/>
<feature type="compositionally biased region" description="Gly residues" evidence="1">
    <location>
        <begin position="1"/>
        <end position="12"/>
    </location>
</feature>
<evidence type="ECO:0000256" key="1">
    <source>
        <dbReference type="SAM" id="MobiDB-lite"/>
    </source>
</evidence>
<feature type="region of interest" description="Disordered" evidence="1">
    <location>
        <begin position="1"/>
        <end position="20"/>
    </location>
</feature>
<dbReference type="Proteomes" id="UP000719412">
    <property type="component" value="Unassembled WGS sequence"/>
</dbReference>
<protein>
    <submittedName>
        <fullName evidence="2">Uncharacterized protein</fullName>
    </submittedName>
</protein>
<reference evidence="2" key="2">
    <citation type="submission" date="2021-08" db="EMBL/GenBank/DDBJ databases">
        <authorList>
            <person name="Eriksson T."/>
        </authorList>
    </citation>
    <scope>NUCLEOTIDE SEQUENCE</scope>
    <source>
        <strain evidence="2">Stoneville</strain>
        <tissue evidence="2">Whole head</tissue>
    </source>
</reference>
<keyword evidence="3" id="KW-1185">Reference proteome</keyword>
<sequence>MISGEGEVGGGESLCTPRYNHRHYPRGGFVHRVRPTGKLRGLAWGEGERKRTSINRVSSTPHSVGVDGEMKLLVLLHLIKQADISNGSPNATDTLRVAPFKGELPLPPTAPPFKQIMQQRPRRRRRAFCDLTVGLDRRRQRQRCMHAPNKDRLKAIAAILNAKSNMKDEKNVPCSIYKDMGVVLLMYRNGCAKSGKLHTATDSQLKNHTNTSFCSTLGHIEHATAPLSKDRNWLSFTPPMRNRYSHQRKSNPHLSERGLWRTHIPITRYPKRLRRFSWVPYVFSTPSTSPRGHFLPRLDIAFLEEQRAWWCVIDPCQGRRGVQSTLASEGSIISGSRIGRYSDVIRRLDPRGIGFSFGLWMGQVHATHSYSVLKDQGTNAALIRELWTLFAPVHH</sequence>
<dbReference type="EMBL" id="JABDTM020024245">
    <property type="protein sequence ID" value="KAH0814481.1"/>
    <property type="molecule type" value="Genomic_DNA"/>
</dbReference>